<evidence type="ECO:0000259" key="1">
    <source>
        <dbReference type="Pfam" id="PF07727"/>
    </source>
</evidence>
<comment type="caution">
    <text evidence="3">The sequence shown here is derived from an EMBL/GenBank/DDBJ whole genome shotgun (WGS) entry which is preliminary data.</text>
</comment>
<reference evidence="3" key="1">
    <citation type="journal article" date="2019" name="Sci. Rep.">
        <title>Draft genome of Tanacetum cinerariifolium, the natural source of mosquito coil.</title>
        <authorList>
            <person name="Yamashiro T."/>
            <person name="Shiraishi A."/>
            <person name="Satake H."/>
            <person name="Nakayama K."/>
        </authorList>
    </citation>
    <scope>NUCLEOTIDE SEQUENCE</scope>
</reference>
<accession>A0A699JST9</accession>
<protein>
    <submittedName>
        <fullName evidence="3">Uncharacterized protein</fullName>
    </submittedName>
</protein>
<feature type="non-terminal residue" evidence="3">
    <location>
        <position position="1"/>
    </location>
</feature>
<sequence length="412" mass="46254">SPNLEFMKPFGCPVTILNTLDHLGKFNGKADEGFLVGYSVNSKAFRVFNSRTRKVKENMHVNFLENKPNVAESIQTDIHVWQASQEKAVAHEYILLPFISSNPPLSLTIHSSDVNAGDQLGDVNAGDIQSDVQEISRNDDVCQGNEIRIDSSTHAVNAASISINTASNIIYAGSLNINTADSNHTNISTLRATGIFDGAFDDRDLGAEADTNNLDSSIVALKDPSWIEAMQEELLQFKLQDVWTLVNLPYGKRAIGLKWVFKNKLDEKVARIEAIRLFLAYASFKDYIVYQMDVKSAFLYGTIEEEVYVCQPLRFKDPDFPNKVYKVKKALYGLHQAPIACQDKYVAESLNKFGFFEVKTRSTPMKTSNPLLKDKDGQEVDVYIYRSMVGSLMYLTSLRPDIMFDVCECARH</sequence>
<dbReference type="InterPro" id="IPR057670">
    <property type="entry name" value="SH3_retrovirus"/>
</dbReference>
<dbReference type="InterPro" id="IPR013103">
    <property type="entry name" value="RVT_2"/>
</dbReference>
<dbReference type="EMBL" id="BKCJ010445263">
    <property type="protein sequence ID" value="GFA55802.1"/>
    <property type="molecule type" value="Genomic_DNA"/>
</dbReference>
<feature type="domain" description="Retroviral polymerase SH3-like" evidence="2">
    <location>
        <begin position="12"/>
        <end position="69"/>
    </location>
</feature>
<feature type="domain" description="Reverse transcriptase Ty1/copia-type" evidence="1">
    <location>
        <begin position="269"/>
        <end position="359"/>
    </location>
</feature>
<dbReference type="AlphaFoldDB" id="A0A699JST9"/>
<organism evidence="3">
    <name type="scientific">Tanacetum cinerariifolium</name>
    <name type="common">Dalmatian daisy</name>
    <name type="synonym">Chrysanthemum cinerariifolium</name>
    <dbReference type="NCBI Taxonomy" id="118510"/>
    <lineage>
        <taxon>Eukaryota</taxon>
        <taxon>Viridiplantae</taxon>
        <taxon>Streptophyta</taxon>
        <taxon>Embryophyta</taxon>
        <taxon>Tracheophyta</taxon>
        <taxon>Spermatophyta</taxon>
        <taxon>Magnoliopsida</taxon>
        <taxon>eudicotyledons</taxon>
        <taxon>Gunneridae</taxon>
        <taxon>Pentapetalae</taxon>
        <taxon>asterids</taxon>
        <taxon>campanulids</taxon>
        <taxon>Asterales</taxon>
        <taxon>Asteraceae</taxon>
        <taxon>Asteroideae</taxon>
        <taxon>Anthemideae</taxon>
        <taxon>Anthemidinae</taxon>
        <taxon>Tanacetum</taxon>
    </lineage>
</organism>
<gene>
    <name evidence="3" type="ORF">Tci_627774</name>
</gene>
<dbReference type="Pfam" id="PF25597">
    <property type="entry name" value="SH3_retrovirus"/>
    <property type="match status" value="1"/>
</dbReference>
<proteinExistence type="predicted"/>
<evidence type="ECO:0000313" key="3">
    <source>
        <dbReference type="EMBL" id="GFA55802.1"/>
    </source>
</evidence>
<dbReference type="Pfam" id="PF07727">
    <property type="entry name" value="RVT_2"/>
    <property type="match status" value="1"/>
</dbReference>
<name>A0A699JST9_TANCI</name>
<evidence type="ECO:0000259" key="2">
    <source>
        <dbReference type="Pfam" id="PF25597"/>
    </source>
</evidence>